<gene>
    <name evidence="1" type="ORF">GV64_16200</name>
</gene>
<reference evidence="1 2" key="1">
    <citation type="submission" date="2014-06" db="EMBL/GenBank/DDBJ databases">
        <title>Whole Genome Sequences of Three Symbiotic Endozoicomonas Bacteria.</title>
        <authorList>
            <person name="Neave M.J."/>
            <person name="Apprill A."/>
            <person name="Voolstra C.R."/>
        </authorList>
    </citation>
    <scope>NUCLEOTIDE SEQUENCE [LARGE SCALE GENOMIC DNA]</scope>
    <source>
        <strain evidence="1 2">DSM 22380</strain>
    </source>
</reference>
<dbReference type="AlphaFoldDB" id="A0A081KD35"/>
<comment type="caution">
    <text evidence="1">The sequence shown here is derived from an EMBL/GenBank/DDBJ whole genome shotgun (WGS) entry which is preliminary data.</text>
</comment>
<dbReference type="Proteomes" id="UP000027997">
    <property type="component" value="Unassembled WGS sequence"/>
</dbReference>
<keyword evidence="2" id="KW-1185">Reference proteome</keyword>
<dbReference type="STRING" id="305900.GV64_16200"/>
<dbReference type="RefSeq" id="WP_020584372.1">
    <property type="nucleotide sequence ID" value="NZ_JOJP01000001.1"/>
</dbReference>
<sequence>MSDVHFDSVNNINYPVNDTSSSELSRRSQVSVIAFSHKCSVVISAASHIGVEAKFVTGSGLGSNASADRKISVESQSIKRTVPASGDDEKIPGYDYPMDLSKKHGAEVGLNSSLLDMNEFDCSCKPERKSPVPRCIEEQKGEQEVSKLLQIRKVPLDLPATSGSGWAKTSFGMGGCGLWGEKRGFPKSVVVEGACNDKRKRHQEIEANYRQRKKEYIKNFDQIINNLKQQCCQAAYQVLECKKYLGSFPAAFSPLTVKIYALDSQEEINVFFDSYVASVQERFERDKEARILKERAEKGSPIVVEGGGSIIDSNVRHKLTQRNYRVRTAFDYQMKKKIESEINSDLQKILNDVATFGKWRNQWVSTPKFGVD</sequence>
<evidence type="ECO:0000313" key="1">
    <source>
        <dbReference type="EMBL" id="KEI72061.1"/>
    </source>
</evidence>
<dbReference type="EMBL" id="JOJP01000001">
    <property type="protein sequence ID" value="KEI72061.1"/>
    <property type="molecule type" value="Genomic_DNA"/>
</dbReference>
<protein>
    <submittedName>
        <fullName evidence="1">Uncharacterized protein</fullName>
    </submittedName>
</protein>
<name>A0A081KD35_9GAMM</name>
<organism evidence="1 2">
    <name type="scientific">Endozoicomonas elysicola</name>
    <dbReference type="NCBI Taxonomy" id="305900"/>
    <lineage>
        <taxon>Bacteria</taxon>
        <taxon>Pseudomonadati</taxon>
        <taxon>Pseudomonadota</taxon>
        <taxon>Gammaproteobacteria</taxon>
        <taxon>Oceanospirillales</taxon>
        <taxon>Endozoicomonadaceae</taxon>
        <taxon>Endozoicomonas</taxon>
    </lineage>
</organism>
<accession>A0A081KD35</accession>
<evidence type="ECO:0000313" key="2">
    <source>
        <dbReference type="Proteomes" id="UP000027997"/>
    </source>
</evidence>
<proteinExistence type="predicted"/>